<reference evidence="3 4" key="1">
    <citation type="submission" date="2020-08" db="EMBL/GenBank/DDBJ databases">
        <title>Adhaeribacter dokdonensis sp. nov., isolated from the rhizosphere of Elymus tsukushiensis, a plant native to the Dokdo Islands, Republic of Korea.</title>
        <authorList>
            <person name="Ghim S.Y."/>
        </authorList>
    </citation>
    <scope>NUCLEOTIDE SEQUENCE [LARGE SCALE GENOMIC DNA]</scope>
    <source>
        <strain evidence="3 4">KUDC8001</strain>
    </source>
</reference>
<dbReference type="PANTHER" id="PTHR42754">
    <property type="entry name" value="ENDOGLUCANASE"/>
    <property type="match status" value="1"/>
</dbReference>
<evidence type="ECO:0000313" key="3">
    <source>
        <dbReference type="EMBL" id="QMU29526.1"/>
    </source>
</evidence>
<feature type="compositionally biased region" description="Basic and acidic residues" evidence="1">
    <location>
        <begin position="373"/>
        <end position="391"/>
    </location>
</feature>
<evidence type="ECO:0000259" key="2">
    <source>
        <dbReference type="Pfam" id="PF18962"/>
    </source>
</evidence>
<dbReference type="RefSeq" id="WP_182411986.1">
    <property type="nucleotide sequence ID" value="NZ_CP055153.1"/>
</dbReference>
<keyword evidence="4" id="KW-1185">Reference proteome</keyword>
<dbReference type="Gene3D" id="2.60.40.4070">
    <property type="match status" value="1"/>
</dbReference>
<dbReference type="Pfam" id="PF18962">
    <property type="entry name" value="Por_Secre_tail"/>
    <property type="match status" value="1"/>
</dbReference>
<dbReference type="PANTHER" id="PTHR42754:SF1">
    <property type="entry name" value="LIPOPROTEIN"/>
    <property type="match status" value="1"/>
</dbReference>
<name>A0A7L7L9J9_9BACT</name>
<evidence type="ECO:0000313" key="4">
    <source>
        <dbReference type="Proteomes" id="UP000514509"/>
    </source>
</evidence>
<dbReference type="InterPro" id="IPR026444">
    <property type="entry name" value="Secre_tail"/>
</dbReference>
<organism evidence="3 4">
    <name type="scientific">Adhaeribacter radiodurans</name>
    <dbReference type="NCBI Taxonomy" id="2745197"/>
    <lineage>
        <taxon>Bacteria</taxon>
        <taxon>Pseudomonadati</taxon>
        <taxon>Bacteroidota</taxon>
        <taxon>Cytophagia</taxon>
        <taxon>Cytophagales</taxon>
        <taxon>Hymenobacteraceae</taxon>
        <taxon>Adhaeribacter</taxon>
    </lineage>
</organism>
<feature type="region of interest" description="Disordered" evidence="1">
    <location>
        <begin position="372"/>
        <end position="391"/>
    </location>
</feature>
<gene>
    <name evidence="3" type="ORF">HUW48_16445</name>
</gene>
<dbReference type="Gene3D" id="2.80.10.50">
    <property type="match status" value="1"/>
</dbReference>
<dbReference type="Proteomes" id="UP000514509">
    <property type="component" value="Chromosome"/>
</dbReference>
<dbReference type="AlphaFoldDB" id="A0A7L7L9J9"/>
<dbReference type="KEGG" id="add:HUW48_16445"/>
<dbReference type="EMBL" id="CP055153">
    <property type="protein sequence ID" value="QMU29526.1"/>
    <property type="molecule type" value="Genomic_DNA"/>
</dbReference>
<feature type="domain" description="Secretion system C-terminal sorting" evidence="2">
    <location>
        <begin position="1005"/>
        <end position="1080"/>
    </location>
</feature>
<protein>
    <submittedName>
        <fullName evidence="3">T9SS type A sorting domain-containing protein</fullName>
    </submittedName>
</protein>
<accession>A0A7L7L9J9</accession>
<sequence length="1084" mass="118192">MVVFYSFWRHWHTRNLIRDFSITFLIFLSFSFSTPAQNIQWDKTIGGDQMDYLYSVQQTKDGGYILGGSSESGISGDKTQSRKSKTSGADYWVVKLNADGSKSWDKTFGGTKDDQLIAVQPTPDGGYLLGGYSTSENNGNKSAPSKGGADYWIVKIDAQGNKVWDKSYGGNAGEILTLIQPTKEGGYILGGSSTSGINGDKTESSRGGADFWFLKIDTYGNKLWDKTIGSRAIDHLSAFYQTSDGGFILGGSPSADIGGEKSENSKGYNDFWVVKLNADGSKAWDKTIGGEGNEILYAILQTLDGGYILGGWSNSEPAGDKTASKKGDSDYWVVKLNAKGTIQWDKTYGGKGVDELKTMQPTRDGGFILAGDSKSDKSIDKSEDNRDPTFDDYGEHSTDFWLVKIKADGTELWDKTLGTSEFDLLTSLQQTSNGGYILGGYSSSGISGDKTEVSRGGSDYWVLKLDNHEKQTQKIFFDSIPDINYVQQKTLSLKATATSGLPVSFSVVQGPATVKGNTLTFTGQGGLVIVKATQAGNADFYPATEVNHSFMLNNSQTWSVRFGSSDGDPLTSVIKTSDGGYLAGGYSLSGKNGDKTQNSQGSADYWIVKTNRYGKKLWDKRFGGTGPDYLSRVIQTLDGGYLLAGSSLSGKNGDKTQTSQHGHDYWIIKIDAAGNKQWDKRYGGTGADRLIKVVQLKTGEYMLGGYSNSPASGDKSQNSWGENDFWLVKIRATGTKIWDKRYGGSQDETLGSFTETRDGGFLLGGDSFSEISGDKTQANRGSNDFWVVRVDKDGNKLWDKTFGGKGGEKAITVGRSHGENFFIAGSSTSGKSNDKSQDLRGNIGASDFWIVKIDAKGNKIWDKGFGGDNIDFLEAGTYTFEGSYVIAGTSYSGATADKSEENRGRSDYWVVKIDANGNKQWDKTFGGMREEEVSTVFQTTDGGLLVGGHSDSEISGDVTQPEQGRSDYWLLKISLDSLNTADNLASRTTMQELPTTSPVKVLQFYPNPFHSKVTVQFTLPQTQPVTVKIYDSQGREVKNLFQDEVQANQTYQLKWESDNNPAGLYYLQLQTPTTMIQSKLLLTK</sequence>
<dbReference type="NCBIfam" id="TIGR04183">
    <property type="entry name" value="Por_Secre_tail"/>
    <property type="match status" value="1"/>
</dbReference>
<evidence type="ECO:0000256" key="1">
    <source>
        <dbReference type="SAM" id="MobiDB-lite"/>
    </source>
</evidence>
<proteinExistence type="predicted"/>